<protein>
    <submittedName>
        <fullName evidence="1">Uncharacterized protein</fullName>
    </submittedName>
</protein>
<name>A0ACC1DGB5_9NEOP</name>
<sequence length="467" mass="54630">MYPTENLKHGQLKFNQFTKNLDPMMIKTLQNFYTKTNVPFNMTSPFLVDNILHQQKNDFHNHYINQQLENYVLQRQNYQSRDNSPEIEENKDMEDENRNDDNDDAKIENDEDSKSRDDETFTNVKNEYFHPSEFYSRNEEVKNDKEIINVPNLIRRCQNCGLDCPPFACKKTGLSRLEELEKRFNLRNYNENSGDEADKDKYNTEEMVKSCEEFEQKKPVLKFSVSAILGDREDSGSKNSGVNEYRQPMIGNPWPIAKPIASRPIPVQHQHLQHLLAHCHHPYLVRPAQAHTQVFPLPGGFPWAHSSRGKPRRGMMRRAVFSDLQRKGLEKRFQVQKYISKPDRKKLAEKLGLKDSQVKIWFQNRRMKWRNSKERELLASGGSREQTLPNKNNPHPDLSDAEADKKLSLSPLNEENEEKKNFPTTSNCQEYNYDKMAAAFPRENFSNMEDDDFDSDGSVTDEEINVT</sequence>
<comment type="caution">
    <text evidence="1">The sequence shown here is derived from an EMBL/GenBank/DDBJ whole genome shotgun (WGS) entry which is preliminary data.</text>
</comment>
<dbReference type="EMBL" id="CM034388">
    <property type="protein sequence ID" value="KAJ0183003.1"/>
    <property type="molecule type" value="Genomic_DNA"/>
</dbReference>
<keyword evidence="2" id="KW-1185">Reference proteome</keyword>
<evidence type="ECO:0000313" key="1">
    <source>
        <dbReference type="EMBL" id="KAJ0183003.1"/>
    </source>
</evidence>
<proteinExistence type="predicted"/>
<accession>A0ACC1DGB5</accession>
<reference evidence="1 2" key="1">
    <citation type="journal article" date="2021" name="Front. Genet.">
        <title>Chromosome-Level Genome Assembly Reveals Significant Gene Expansion in the Toll and IMD Signaling Pathways of Dendrolimus kikuchii.</title>
        <authorList>
            <person name="Zhou J."/>
            <person name="Wu P."/>
            <person name="Xiong Z."/>
            <person name="Liu N."/>
            <person name="Zhao N."/>
            <person name="Ji M."/>
            <person name="Qiu Y."/>
            <person name="Yang B."/>
        </authorList>
    </citation>
    <scope>NUCLEOTIDE SEQUENCE [LARGE SCALE GENOMIC DNA]</scope>
    <source>
        <strain evidence="1">Ann1</strain>
    </source>
</reference>
<gene>
    <name evidence="1" type="ORF">K1T71_000979</name>
</gene>
<organism evidence="1 2">
    <name type="scientific">Dendrolimus kikuchii</name>
    <dbReference type="NCBI Taxonomy" id="765133"/>
    <lineage>
        <taxon>Eukaryota</taxon>
        <taxon>Metazoa</taxon>
        <taxon>Ecdysozoa</taxon>
        <taxon>Arthropoda</taxon>
        <taxon>Hexapoda</taxon>
        <taxon>Insecta</taxon>
        <taxon>Pterygota</taxon>
        <taxon>Neoptera</taxon>
        <taxon>Endopterygota</taxon>
        <taxon>Lepidoptera</taxon>
        <taxon>Glossata</taxon>
        <taxon>Ditrysia</taxon>
        <taxon>Bombycoidea</taxon>
        <taxon>Lasiocampidae</taxon>
        <taxon>Dendrolimus</taxon>
    </lineage>
</organism>
<dbReference type="Proteomes" id="UP000824533">
    <property type="component" value="Linkage Group LG02"/>
</dbReference>
<evidence type="ECO:0000313" key="2">
    <source>
        <dbReference type="Proteomes" id="UP000824533"/>
    </source>
</evidence>